<dbReference type="AlphaFoldDB" id="K0I710"/>
<dbReference type="Pfam" id="PF12804">
    <property type="entry name" value="NTP_transf_3"/>
    <property type="match status" value="1"/>
</dbReference>
<dbReference type="BioCyc" id="CNIT1237085:G1324-101-MONOMER"/>
<organism evidence="4 5">
    <name type="scientific">Nitrososphaera gargensis (strain Ga9.2)</name>
    <dbReference type="NCBI Taxonomy" id="1237085"/>
    <lineage>
        <taxon>Archaea</taxon>
        <taxon>Nitrososphaerota</taxon>
        <taxon>Nitrososphaeria</taxon>
        <taxon>Nitrososphaerales</taxon>
        <taxon>Nitrososphaeraceae</taxon>
        <taxon>Nitrososphaera</taxon>
    </lineage>
</organism>
<dbReference type="EMBL" id="CP002408">
    <property type="protein sequence ID" value="AFU57051.1"/>
    <property type="molecule type" value="Genomic_DNA"/>
</dbReference>
<gene>
    <name evidence="4" type="ordered locus">Ngar_c01010</name>
</gene>
<protein>
    <submittedName>
        <fullName evidence="4">Putative nucleotidyltransferase</fullName>
    </submittedName>
</protein>
<accession>K0I710</accession>
<sequence>MCGGKATRMQQQTDRGGSEKPLLNVGGVPMVECVISALAGSNRFGRIIAAVSPNTPETKEFLKSKGIEIIETSGVGYPQDLSWLLSKLKPERVMVVPADIPLLDAQAVGDIVDSASNKQEPAVSIVLEKEFVENIGAKPSVVFGRYCHSGITIFDTSKVVGETVQERYLVMNRKEIALNVNTKQELELAEKLYSSRAPKTLP</sequence>
<dbReference type="STRING" id="1237085.Ngar_c01010"/>
<evidence type="ECO:0000259" key="3">
    <source>
        <dbReference type="Pfam" id="PF12804"/>
    </source>
</evidence>
<dbReference type="PANTHER" id="PTHR19136">
    <property type="entry name" value="MOLYBDENUM COFACTOR GUANYLYLTRANSFERASE"/>
    <property type="match status" value="1"/>
</dbReference>
<keyword evidence="5" id="KW-1185">Reference proteome</keyword>
<dbReference type="InterPro" id="IPR029044">
    <property type="entry name" value="Nucleotide-diphossugar_trans"/>
</dbReference>
<dbReference type="Gene3D" id="3.90.550.10">
    <property type="entry name" value="Spore Coat Polysaccharide Biosynthesis Protein SpsA, Chain A"/>
    <property type="match status" value="1"/>
</dbReference>
<dbReference type="SUPFAM" id="SSF53448">
    <property type="entry name" value="Nucleotide-diphospho-sugar transferases"/>
    <property type="match status" value="1"/>
</dbReference>
<dbReference type="GO" id="GO:0016779">
    <property type="term" value="F:nucleotidyltransferase activity"/>
    <property type="evidence" value="ECO:0007669"/>
    <property type="project" value="UniProtKB-ARBA"/>
</dbReference>
<evidence type="ECO:0000313" key="5">
    <source>
        <dbReference type="Proteomes" id="UP000008037"/>
    </source>
</evidence>
<dbReference type="KEGG" id="nga:Ngar_c01010"/>
<dbReference type="PANTHER" id="PTHR19136:SF86">
    <property type="entry name" value="ADENOSYLCOBINAMIDE-PHOSPHATE GUANYLYLTRANSFERASE"/>
    <property type="match status" value="1"/>
</dbReference>
<feature type="domain" description="MobA-like NTP transferase" evidence="3">
    <location>
        <begin position="2"/>
        <end position="133"/>
    </location>
</feature>
<evidence type="ECO:0000313" key="4">
    <source>
        <dbReference type="EMBL" id="AFU57051.1"/>
    </source>
</evidence>
<dbReference type="HOGENOM" id="CLU_098907_0_0_2"/>
<feature type="region of interest" description="Disordered" evidence="2">
    <location>
        <begin position="1"/>
        <end position="21"/>
    </location>
</feature>
<evidence type="ECO:0000256" key="2">
    <source>
        <dbReference type="SAM" id="MobiDB-lite"/>
    </source>
</evidence>
<proteinExistence type="predicted"/>
<evidence type="ECO:0000256" key="1">
    <source>
        <dbReference type="ARBA" id="ARBA00022679"/>
    </source>
</evidence>
<keyword evidence="1 4" id="KW-0808">Transferase</keyword>
<reference evidence="4 5" key="1">
    <citation type="journal article" date="2012" name="Environ. Microbiol.">
        <title>The genome of the ammonia-oxidizing Candidatus Nitrososphaera gargensis: insights into metabolic versatility and environmental adaptations.</title>
        <authorList>
            <person name="Spang A."/>
            <person name="Poehlein A."/>
            <person name="Offre P."/>
            <person name="Zumbragel S."/>
            <person name="Haider S."/>
            <person name="Rychlik N."/>
            <person name="Nowka B."/>
            <person name="Schmeisser C."/>
            <person name="Lebedeva E.V."/>
            <person name="Rattei T."/>
            <person name="Bohm C."/>
            <person name="Schmid M."/>
            <person name="Galushko A."/>
            <person name="Hatzenpichler R."/>
            <person name="Weinmaier T."/>
            <person name="Daniel R."/>
            <person name="Schleper C."/>
            <person name="Spieck E."/>
            <person name="Streit W."/>
            <person name="Wagner M."/>
        </authorList>
    </citation>
    <scope>NUCLEOTIDE SEQUENCE [LARGE SCALE GENOMIC DNA]</scope>
    <source>
        <strain evidence="5">Ga9.2</strain>
    </source>
</reference>
<dbReference type="Proteomes" id="UP000008037">
    <property type="component" value="Chromosome"/>
</dbReference>
<dbReference type="InParanoid" id="K0I710"/>
<name>K0I710_NITGG</name>
<dbReference type="InterPro" id="IPR025877">
    <property type="entry name" value="MobA-like_NTP_Trfase"/>
</dbReference>